<dbReference type="HOGENOM" id="CLU_2092690_0_0_11"/>
<protein>
    <submittedName>
        <fullName evidence="1">Uncharacterized protein</fullName>
    </submittedName>
</protein>
<dbReference type="KEGG" id="cgl:Cgl1306"/>
<reference evidence="2" key="1">
    <citation type="journal article" date="2003" name="Appl. Microbiol. Biotechnol.">
        <title>The Corynebacterium glutamicum genome: features and impacts on biotechnological processes.</title>
        <authorList>
            <person name="Ikeda M."/>
            <person name="Nakagawa S."/>
        </authorList>
    </citation>
    <scope>NUCLEOTIDE SEQUENCE [LARGE SCALE GENOMIC DNA]</scope>
    <source>
        <strain evidence="2">ATCC 13032 / DSM 20300 / BCRC 11384 / JCM 1318 / LMG 3730 / NCIMB 10025</strain>
    </source>
</reference>
<name>Q8NQW6_CORGL</name>
<dbReference type="BioCyc" id="CORYNE:G18NG-10884-MONOMER"/>
<evidence type="ECO:0000313" key="1">
    <source>
        <dbReference type="EMBL" id="BAB98699.1"/>
    </source>
</evidence>
<organism evidence="1 2">
    <name type="scientific">Corynebacterium glutamicum (strain ATCC 13032 / DSM 20300 / JCM 1318 / BCRC 11384 / CCUG 27702 / LMG 3730 / NBRC 12168 / NCIMB 10025 / NRRL B-2784 / 534)</name>
    <dbReference type="NCBI Taxonomy" id="196627"/>
    <lineage>
        <taxon>Bacteria</taxon>
        <taxon>Bacillati</taxon>
        <taxon>Actinomycetota</taxon>
        <taxon>Actinomycetes</taxon>
        <taxon>Mycobacteriales</taxon>
        <taxon>Corynebacteriaceae</taxon>
        <taxon>Corynebacterium</taxon>
    </lineage>
</organism>
<sequence>MTGNSPTSIAELEQWFSIPRMNTYRNSENPEGFYIWNTQLSKAYLEDIQHVEVLLRNRVDAQLRSARGPFWFEDDSYFRFAQQFKKALTTAKRRTKTNDSPGKIITAQQVTFRRRR</sequence>
<gene>
    <name evidence="1" type="ordered locus">Cgl1306</name>
</gene>
<dbReference type="EMBL" id="BA000036">
    <property type="protein sequence ID" value="BAB98699.1"/>
    <property type="molecule type" value="Genomic_DNA"/>
</dbReference>
<dbReference type="Proteomes" id="UP000000582">
    <property type="component" value="Chromosome"/>
</dbReference>
<dbReference type="GeneID" id="44144956"/>
<dbReference type="RefSeq" id="WP_197526093.1">
    <property type="nucleotide sequence ID" value="NC_003450.3"/>
</dbReference>
<evidence type="ECO:0000313" key="2">
    <source>
        <dbReference type="Proteomes" id="UP000000582"/>
    </source>
</evidence>
<keyword evidence="2" id="KW-1185">Reference proteome</keyword>
<proteinExistence type="predicted"/>
<dbReference type="AlphaFoldDB" id="Q8NQW6"/>
<accession>Q8NQW6</accession>